<evidence type="ECO:0000313" key="11">
    <source>
        <dbReference type="Proteomes" id="UP000646484"/>
    </source>
</evidence>
<dbReference type="Proteomes" id="UP000646484">
    <property type="component" value="Unassembled WGS sequence"/>
</dbReference>
<keyword evidence="3 7" id="KW-1134">Transmembrane beta strand</keyword>
<evidence type="ECO:0000256" key="1">
    <source>
        <dbReference type="ARBA" id="ARBA00004571"/>
    </source>
</evidence>
<dbReference type="InterPro" id="IPR037066">
    <property type="entry name" value="Plug_dom_sf"/>
</dbReference>
<feature type="signal peptide" evidence="8">
    <location>
        <begin position="1"/>
        <end position="35"/>
    </location>
</feature>
<comment type="caution">
    <text evidence="10">The sequence shown here is derived from an EMBL/GenBank/DDBJ whole genome shotgun (WGS) entry which is preliminary data.</text>
</comment>
<keyword evidence="2 7" id="KW-0813">Transport</keyword>
<dbReference type="Gene3D" id="2.170.130.10">
    <property type="entry name" value="TonB-dependent receptor, plug domain"/>
    <property type="match status" value="1"/>
</dbReference>
<dbReference type="SUPFAM" id="SSF49464">
    <property type="entry name" value="Carboxypeptidase regulatory domain-like"/>
    <property type="match status" value="1"/>
</dbReference>
<dbReference type="RefSeq" id="WP_186975566.1">
    <property type="nucleotide sequence ID" value="NZ_JACOOH010000003.1"/>
</dbReference>
<proteinExistence type="inferred from homology"/>
<evidence type="ECO:0000256" key="4">
    <source>
        <dbReference type="ARBA" id="ARBA00022692"/>
    </source>
</evidence>
<keyword evidence="4 7" id="KW-0812">Transmembrane</keyword>
<keyword evidence="8" id="KW-0732">Signal</keyword>
<gene>
    <name evidence="10" type="ORF">H8S64_07335</name>
</gene>
<dbReference type="NCBIfam" id="TIGR04056">
    <property type="entry name" value="OMP_RagA_SusC"/>
    <property type="match status" value="1"/>
</dbReference>
<evidence type="ECO:0000259" key="9">
    <source>
        <dbReference type="Pfam" id="PF07715"/>
    </source>
</evidence>
<dbReference type="InterPro" id="IPR036942">
    <property type="entry name" value="Beta-barrel_TonB_sf"/>
</dbReference>
<accession>A0ABR7D004</accession>
<reference evidence="10 11" key="1">
    <citation type="submission" date="2020-08" db="EMBL/GenBank/DDBJ databases">
        <title>Genome public.</title>
        <authorList>
            <person name="Liu C."/>
            <person name="Sun Q."/>
        </authorList>
    </citation>
    <scope>NUCLEOTIDE SEQUENCE [LARGE SCALE GENOMIC DNA]</scope>
    <source>
        <strain evidence="10 11">NSJ-56</strain>
    </source>
</reference>
<comment type="subcellular location">
    <subcellularLocation>
        <location evidence="1 7">Cell outer membrane</location>
        <topology evidence="1 7">Multi-pass membrane protein</topology>
    </subcellularLocation>
</comment>
<keyword evidence="5 7" id="KW-0472">Membrane</keyword>
<dbReference type="PROSITE" id="PS52016">
    <property type="entry name" value="TONB_DEPENDENT_REC_3"/>
    <property type="match status" value="1"/>
</dbReference>
<dbReference type="Gene3D" id="2.60.40.1120">
    <property type="entry name" value="Carboxypeptidase-like, regulatory domain"/>
    <property type="match status" value="1"/>
</dbReference>
<evidence type="ECO:0000256" key="5">
    <source>
        <dbReference type="ARBA" id="ARBA00023136"/>
    </source>
</evidence>
<dbReference type="InterPro" id="IPR023996">
    <property type="entry name" value="TonB-dep_OMP_SusC/RagA"/>
</dbReference>
<dbReference type="InterPro" id="IPR008969">
    <property type="entry name" value="CarboxyPept-like_regulatory"/>
</dbReference>
<dbReference type="Pfam" id="PF07715">
    <property type="entry name" value="Plug"/>
    <property type="match status" value="1"/>
</dbReference>
<evidence type="ECO:0000256" key="3">
    <source>
        <dbReference type="ARBA" id="ARBA00022452"/>
    </source>
</evidence>
<dbReference type="InterPro" id="IPR039426">
    <property type="entry name" value="TonB-dep_rcpt-like"/>
</dbReference>
<evidence type="ECO:0000313" key="10">
    <source>
        <dbReference type="EMBL" id="MBC5620905.1"/>
    </source>
</evidence>
<keyword evidence="6 7" id="KW-0998">Cell outer membrane</keyword>
<organism evidence="10 11">
    <name type="scientific">Butyricimonas hominis</name>
    <dbReference type="NCBI Taxonomy" id="2763032"/>
    <lineage>
        <taxon>Bacteria</taxon>
        <taxon>Pseudomonadati</taxon>
        <taxon>Bacteroidota</taxon>
        <taxon>Bacteroidia</taxon>
        <taxon>Bacteroidales</taxon>
        <taxon>Odoribacteraceae</taxon>
        <taxon>Butyricimonas</taxon>
    </lineage>
</organism>
<dbReference type="EMBL" id="JACOOH010000003">
    <property type="protein sequence ID" value="MBC5620905.1"/>
    <property type="molecule type" value="Genomic_DNA"/>
</dbReference>
<dbReference type="Pfam" id="PF13715">
    <property type="entry name" value="CarbopepD_reg_2"/>
    <property type="match status" value="1"/>
</dbReference>
<keyword evidence="11" id="KW-1185">Reference proteome</keyword>
<dbReference type="NCBIfam" id="TIGR04057">
    <property type="entry name" value="SusC_RagA_signa"/>
    <property type="match status" value="1"/>
</dbReference>
<feature type="chain" id="PRO_5047328306" evidence="8">
    <location>
        <begin position="36"/>
        <end position="1120"/>
    </location>
</feature>
<sequence length="1120" mass="126766">MKKKKSNLLMMKRKTGIVLMLVLFLQSFNTGVCRAQSADEPRLTVEFKETPFTGVLDYIKRHTKYEPLYNNEEMKRIPAVTRSFKSVPLSDVLRACLEGTEYTFSFYQNMIVIQKRQRTVTPVTIRGKVLDERGDALPGASVVVEGTTLGVSAGEEGTFTLNLPRMDTIYLVVTFMGMQPNKVAVTTFDKEIVVRMQPDTREMEEVIVTGFGTVKKSSFTGNAVVVTREELLQVSKTNVIKALEVYDPSFRVKTNNQWGSDPNALPEIQIRGQSSIGIKDLDKNTLSKSALENNPNLPIFILDGFEVAINKIYDMDPNRIETMYILKDAAATALYGSRAANGVVVVTTVAPKVGEVLIDYTIVGSVTMPDLSDYNLMHAAGKLAAEIPAGIFLPVGNNDTRHDMDQEYNRKLLNVLRGVDTYWIGKPVRSIFNHKHSLSFEGGTEVMRYALDLQYNNDNGVMKGSYRDRIGGGFLFMYTGGKIEVRNYVSYGETRAKESPYGDFSQYTKLLPYDTYKDEDGKYLKELPYWTGRESLVNPLYEANLGSYDRTHMTDLTDNFNLNWYITPHMYAKGEVGVTHTTEEREVYVHPDSETQKGTEMNEDNLYAGTLGKSTRKATSWEAKLTYSYSQSMGDHDVNFTGGVNMVTSRDNSANARYRGFPTGGDFVSVNFAKEIVEKPTERESRKRLFGILGVGNYSYKNTYLLDVLFRYDGSSQFGSNKRWAPMWGFGVGVNLHKYSIFADLGWVQLLKVRGSYGRTGKTGFQSYEAIPTHEINIEEWYVTGAGASLVNTRGNRNLKWETTDKLDVSLEFDIFNSLLYVEGNYYYEVTKGAITDVTLQASTGFKTYKTNMGEVLNEGFSIQLRSTLYQDKDWYVAVYGNMAGNRNTLKKVSDALKEYNERVNDYYNDANNDLDRVLTKYEEGVSMTAKYGMKSLGIDPANGKELFIYRDGTVSYDWAAAEMVKIGDETPKAQGSFGVNLRYRNFTLFTSFMYEFGGDMYNSTLVNEVENADMARNVDKRAVTQRWYQPGDITTLKDIKDRNVTTQPTSRFMQRNNTLTWNSVNVGYEFTRARKKMGLRLARLEVGANDLVRFSTIKTERGTSYPFARTVNFSLKLQF</sequence>
<name>A0ABR7D004_9BACT</name>
<dbReference type="SUPFAM" id="SSF56935">
    <property type="entry name" value="Porins"/>
    <property type="match status" value="1"/>
</dbReference>
<evidence type="ECO:0000256" key="8">
    <source>
        <dbReference type="SAM" id="SignalP"/>
    </source>
</evidence>
<protein>
    <submittedName>
        <fullName evidence="10">SusC/RagA family TonB-linked outer membrane protein</fullName>
    </submittedName>
</protein>
<feature type="domain" description="TonB-dependent receptor plug" evidence="9">
    <location>
        <begin position="216"/>
        <end position="343"/>
    </location>
</feature>
<dbReference type="InterPro" id="IPR012910">
    <property type="entry name" value="Plug_dom"/>
</dbReference>
<comment type="similarity">
    <text evidence="7">Belongs to the TonB-dependent receptor family.</text>
</comment>
<evidence type="ECO:0000256" key="2">
    <source>
        <dbReference type="ARBA" id="ARBA00022448"/>
    </source>
</evidence>
<evidence type="ECO:0000256" key="6">
    <source>
        <dbReference type="ARBA" id="ARBA00023237"/>
    </source>
</evidence>
<dbReference type="InterPro" id="IPR023997">
    <property type="entry name" value="TonB-dep_OMP_SusC/RagA_CS"/>
</dbReference>
<evidence type="ECO:0000256" key="7">
    <source>
        <dbReference type="PROSITE-ProRule" id="PRU01360"/>
    </source>
</evidence>
<dbReference type="Gene3D" id="2.40.170.20">
    <property type="entry name" value="TonB-dependent receptor, beta-barrel domain"/>
    <property type="match status" value="1"/>
</dbReference>